<gene>
    <name evidence="1" type="ORF">LCGC14_1106950</name>
</gene>
<dbReference type="AlphaFoldDB" id="A0A0F9QE15"/>
<organism evidence="1">
    <name type="scientific">marine sediment metagenome</name>
    <dbReference type="NCBI Taxonomy" id="412755"/>
    <lineage>
        <taxon>unclassified sequences</taxon>
        <taxon>metagenomes</taxon>
        <taxon>ecological metagenomes</taxon>
    </lineage>
</organism>
<evidence type="ECO:0000313" key="1">
    <source>
        <dbReference type="EMBL" id="KKN03503.1"/>
    </source>
</evidence>
<accession>A0A0F9QE15</accession>
<reference evidence="1" key="1">
    <citation type="journal article" date="2015" name="Nature">
        <title>Complex archaea that bridge the gap between prokaryotes and eukaryotes.</title>
        <authorList>
            <person name="Spang A."/>
            <person name="Saw J.H."/>
            <person name="Jorgensen S.L."/>
            <person name="Zaremba-Niedzwiedzka K."/>
            <person name="Martijn J."/>
            <person name="Lind A.E."/>
            <person name="van Eijk R."/>
            <person name="Schleper C."/>
            <person name="Guy L."/>
            <person name="Ettema T.J."/>
        </authorList>
    </citation>
    <scope>NUCLEOTIDE SEQUENCE</scope>
</reference>
<comment type="caution">
    <text evidence="1">The sequence shown here is derived from an EMBL/GenBank/DDBJ whole genome shotgun (WGS) entry which is preliminary data.</text>
</comment>
<sequence length="62" mass="7214">MHLWIVQEIGGNVYLHGPYKGKDAQQNRYEKVEGGEVSKFDSFSDVPEVVRQEFMDEKVKKL</sequence>
<proteinExistence type="predicted"/>
<dbReference type="EMBL" id="LAZR01005025">
    <property type="protein sequence ID" value="KKN03503.1"/>
    <property type="molecule type" value="Genomic_DNA"/>
</dbReference>
<protein>
    <submittedName>
        <fullName evidence="1">Uncharacterized protein</fullName>
    </submittedName>
</protein>
<name>A0A0F9QE15_9ZZZZ</name>